<gene>
    <name evidence="1" type="ORF">S01H1_04761</name>
</gene>
<evidence type="ECO:0000313" key="1">
    <source>
        <dbReference type="EMBL" id="GAF85606.1"/>
    </source>
</evidence>
<name>X0TE63_9ZZZZ</name>
<reference evidence="1" key="1">
    <citation type="journal article" date="2014" name="Front. Microbiol.">
        <title>High frequency of phylogenetically diverse reductive dehalogenase-homologous genes in deep subseafloor sedimentary metagenomes.</title>
        <authorList>
            <person name="Kawai M."/>
            <person name="Futagami T."/>
            <person name="Toyoda A."/>
            <person name="Takaki Y."/>
            <person name="Nishi S."/>
            <person name="Hori S."/>
            <person name="Arai W."/>
            <person name="Tsubouchi T."/>
            <person name="Morono Y."/>
            <person name="Uchiyama I."/>
            <person name="Ito T."/>
            <person name="Fujiyama A."/>
            <person name="Inagaki F."/>
            <person name="Takami H."/>
        </authorList>
    </citation>
    <scope>NUCLEOTIDE SEQUENCE</scope>
    <source>
        <strain evidence="1">Expedition CK06-06</strain>
    </source>
</reference>
<protein>
    <submittedName>
        <fullName evidence="1">Uncharacterized protein</fullName>
    </submittedName>
</protein>
<dbReference type="EMBL" id="BARS01002496">
    <property type="protein sequence ID" value="GAF85606.1"/>
    <property type="molecule type" value="Genomic_DNA"/>
</dbReference>
<organism evidence="1">
    <name type="scientific">marine sediment metagenome</name>
    <dbReference type="NCBI Taxonomy" id="412755"/>
    <lineage>
        <taxon>unclassified sequences</taxon>
        <taxon>metagenomes</taxon>
        <taxon>ecological metagenomes</taxon>
    </lineage>
</organism>
<sequence>HIIFYSIFKHLLFMIRDSSIEDGPIDIAKYEENIKNILDRAVKLFRRTDLPELAEKWDKILNTYRTKKKIS</sequence>
<dbReference type="AlphaFoldDB" id="X0TE63"/>
<comment type="caution">
    <text evidence="1">The sequence shown here is derived from an EMBL/GenBank/DDBJ whole genome shotgun (WGS) entry which is preliminary data.</text>
</comment>
<feature type="non-terminal residue" evidence="1">
    <location>
        <position position="1"/>
    </location>
</feature>
<accession>X0TE63</accession>
<proteinExistence type="predicted"/>